<sequence>MAVRRCLHGSIWPLLVILMHVGGHEPARAQPSHPSPESASSRFCGAAPDRPLDVRGLALLYCTTQPVLTGGLWGAHRSARPVFYGAVPLAWGGAVLTESPAARAAAYRLTLTQGLTYGVVVGAKHVVGRPRPYVHRPLEARADRHRPPAPGDAHLSFPSGHASLSAALVTSWGLSYPRWYVVGPGALWAAGVALSRVHLGVHYPSDVLVGTVLGTGIALLVHQLRRAVTPAPLRASSDLSFGPPLVLRVTF</sequence>
<dbReference type="PANTHER" id="PTHR14969">
    <property type="entry name" value="SPHINGOSINE-1-PHOSPHATE PHOSPHOHYDROLASE"/>
    <property type="match status" value="1"/>
</dbReference>
<evidence type="ECO:0000256" key="6">
    <source>
        <dbReference type="ARBA" id="ARBA00023136"/>
    </source>
</evidence>
<evidence type="ECO:0000256" key="1">
    <source>
        <dbReference type="ARBA" id="ARBA00004651"/>
    </source>
</evidence>
<dbReference type="EMBL" id="JANUAU010000002">
    <property type="protein sequence ID" value="MCS3676836.1"/>
    <property type="molecule type" value="Genomic_DNA"/>
</dbReference>
<keyword evidence="2" id="KW-1003">Cell membrane</keyword>
<gene>
    <name evidence="8" type="ORF">GGP71_000743</name>
</gene>
<evidence type="ECO:0000313" key="8">
    <source>
        <dbReference type="EMBL" id="MCS3676836.1"/>
    </source>
</evidence>
<comment type="subcellular location">
    <subcellularLocation>
        <location evidence="1">Cell membrane</location>
        <topology evidence="1">Multi-pass membrane protein</topology>
    </subcellularLocation>
</comment>
<keyword evidence="4" id="KW-0378">Hydrolase</keyword>
<proteinExistence type="predicted"/>
<keyword evidence="6" id="KW-0472">Membrane</keyword>
<protein>
    <submittedName>
        <fullName evidence="8">Membrane-associated phospholipid phosphatase</fullName>
    </submittedName>
</protein>
<dbReference type="GO" id="GO:0016787">
    <property type="term" value="F:hydrolase activity"/>
    <property type="evidence" value="ECO:0007669"/>
    <property type="project" value="UniProtKB-KW"/>
</dbReference>
<name>A0A9X2Q532_9BACT</name>
<dbReference type="Pfam" id="PF01569">
    <property type="entry name" value="PAP2"/>
    <property type="match status" value="1"/>
</dbReference>
<accession>A0A9X2Q532</accession>
<dbReference type="GO" id="GO:0005886">
    <property type="term" value="C:plasma membrane"/>
    <property type="evidence" value="ECO:0007669"/>
    <property type="project" value="UniProtKB-SubCell"/>
</dbReference>
<reference evidence="8" key="1">
    <citation type="submission" date="2022-08" db="EMBL/GenBank/DDBJ databases">
        <title>Genomic Encyclopedia of Type Strains, Phase V (KMG-V): Genome sequencing to study the core and pangenomes of soil and plant-associated prokaryotes.</title>
        <authorList>
            <person name="Whitman W."/>
        </authorList>
    </citation>
    <scope>NUCLEOTIDE SEQUENCE</scope>
    <source>
        <strain evidence="8">0</strain>
    </source>
</reference>
<dbReference type="InterPro" id="IPR000326">
    <property type="entry name" value="PAP2/HPO"/>
</dbReference>
<evidence type="ECO:0000256" key="4">
    <source>
        <dbReference type="ARBA" id="ARBA00022801"/>
    </source>
</evidence>
<evidence type="ECO:0000256" key="2">
    <source>
        <dbReference type="ARBA" id="ARBA00022475"/>
    </source>
</evidence>
<dbReference type="SMART" id="SM00014">
    <property type="entry name" value="acidPPc"/>
    <property type="match status" value="1"/>
</dbReference>
<evidence type="ECO:0000256" key="3">
    <source>
        <dbReference type="ARBA" id="ARBA00022692"/>
    </source>
</evidence>
<dbReference type="PANTHER" id="PTHR14969:SF62">
    <property type="entry name" value="DECAPRENYLPHOSPHORYL-5-PHOSPHORIBOSE PHOSPHATASE RV3807C-RELATED"/>
    <property type="match status" value="1"/>
</dbReference>
<dbReference type="CDD" id="cd01610">
    <property type="entry name" value="PAP2_like"/>
    <property type="match status" value="1"/>
</dbReference>
<evidence type="ECO:0000259" key="7">
    <source>
        <dbReference type="SMART" id="SM00014"/>
    </source>
</evidence>
<dbReference type="Proteomes" id="UP001155027">
    <property type="component" value="Unassembled WGS sequence"/>
</dbReference>
<keyword evidence="3" id="KW-0812">Transmembrane</keyword>
<keyword evidence="5" id="KW-1133">Transmembrane helix</keyword>
<dbReference type="InterPro" id="IPR036938">
    <property type="entry name" value="PAP2/HPO_sf"/>
</dbReference>
<evidence type="ECO:0000313" key="9">
    <source>
        <dbReference type="Proteomes" id="UP001155027"/>
    </source>
</evidence>
<dbReference type="Gene3D" id="1.20.144.10">
    <property type="entry name" value="Phosphatidic acid phosphatase type 2/haloperoxidase"/>
    <property type="match status" value="1"/>
</dbReference>
<dbReference type="RefSeq" id="WP_259079516.1">
    <property type="nucleotide sequence ID" value="NZ_JANUAU010000002.1"/>
</dbReference>
<dbReference type="AlphaFoldDB" id="A0A9X2Q532"/>
<dbReference type="SUPFAM" id="SSF48317">
    <property type="entry name" value="Acid phosphatase/Vanadium-dependent haloperoxidase"/>
    <property type="match status" value="1"/>
</dbReference>
<evidence type="ECO:0000256" key="5">
    <source>
        <dbReference type="ARBA" id="ARBA00022989"/>
    </source>
</evidence>
<organism evidence="8 9">
    <name type="scientific">Salinibacter ruber</name>
    <dbReference type="NCBI Taxonomy" id="146919"/>
    <lineage>
        <taxon>Bacteria</taxon>
        <taxon>Pseudomonadati</taxon>
        <taxon>Rhodothermota</taxon>
        <taxon>Rhodothermia</taxon>
        <taxon>Rhodothermales</taxon>
        <taxon>Salinibacteraceae</taxon>
        <taxon>Salinibacter</taxon>
    </lineage>
</organism>
<feature type="domain" description="Phosphatidic acid phosphatase type 2/haloperoxidase" evidence="7">
    <location>
        <begin position="106"/>
        <end position="222"/>
    </location>
</feature>
<comment type="caution">
    <text evidence="8">The sequence shown here is derived from an EMBL/GenBank/DDBJ whole genome shotgun (WGS) entry which is preliminary data.</text>
</comment>